<feature type="domain" description="Tyr recombinase" evidence="5">
    <location>
        <begin position="188"/>
        <end position="371"/>
    </location>
</feature>
<dbReference type="PROSITE" id="PS51898">
    <property type="entry name" value="TYR_RECOMBINASE"/>
    <property type="match status" value="1"/>
</dbReference>
<keyword evidence="3" id="KW-0233">DNA recombination</keyword>
<dbReference type="Pfam" id="PF02899">
    <property type="entry name" value="Phage_int_SAM_1"/>
    <property type="match status" value="1"/>
</dbReference>
<evidence type="ECO:0000256" key="2">
    <source>
        <dbReference type="ARBA" id="ARBA00023125"/>
    </source>
</evidence>
<name>A0ABU8AKK9_9ACTN</name>
<evidence type="ECO:0000313" key="7">
    <source>
        <dbReference type="EMBL" id="MEH0633665.1"/>
    </source>
</evidence>
<proteinExistence type="predicted"/>
<keyword evidence="2 4" id="KW-0238">DNA-binding</keyword>
<sequence>MMRDVRSLRVRQIGRLVAVDDGPVPYRLHDIDGSEVCPVSDYFRELIASDYSPHSLRSYGLALLRWLRFLDAIDVPWDRATWTDVTDFVLWLRETTKPGRPNKRAGQTNPVTAKRYLNTKYAPATIDHNLAVLREFYEHHLSVGDGPLVNPVPVAKTADGGRVNAHHNPMTTFKPHRRAPLRQRRPRRTPRNIPDRLFDQVFAALRSNRDRAMLAFFISTGARASELVGVTNERLNTGQQLIGVIRKGTRALQWLPASTDAFVWLKLYRHELAADAPRGPGAPLWVTLRRPWKPLTYDAARMVFTRANETLGANWSLHDLRHAAAHRMVDDPKLNLTDIQWVLGHAQITTTQVYTEPRDEDVIERMRAHYDAPARTVEPPKVPAEGYRPEVLATLLGGTGPWA</sequence>
<protein>
    <submittedName>
        <fullName evidence="7">Tyrosine-type recombinase/integrase</fullName>
    </submittedName>
</protein>
<evidence type="ECO:0000256" key="4">
    <source>
        <dbReference type="PROSITE-ProRule" id="PRU01248"/>
    </source>
</evidence>
<evidence type="ECO:0000256" key="3">
    <source>
        <dbReference type="ARBA" id="ARBA00023172"/>
    </source>
</evidence>
<dbReference type="Gene3D" id="1.10.150.130">
    <property type="match status" value="1"/>
</dbReference>
<dbReference type="InterPro" id="IPR050090">
    <property type="entry name" value="Tyrosine_recombinase_XerCD"/>
</dbReference>
<dbReference type="InterPro" id="IPR004107">
    <property type="entry name" value="Integrase_SAM-like_N"/>
</dbReference>
<organism evidence="7 8">
    <name type="scientific">Streptomyces bottropensis</name>
    <dbReference type="NCBI Taxonomy" id="42235"/>
    <lineage>
        <taxon>Bacteria</taxon>
        <taxon>Bacillati</taxon>
        <taxon>Actinomycetota</taxon>
        <taxon>Actinomycetes</taxon>
        <taxon>Kitasatosporales</taxon>
        <taxon>Streptomycetaceae</taxon>
        <taxon>Streptomyces</taxon>
    </lineage>
</organism>
<dbReference type="Proteomes" id="UP001310290">
    <property type="component" value="Unassembled WGS sequence"/>
</dbReference>
<dbReference type="InterPro" id="IPR002104">
    <property type="entry name" value="Integrase_catalytic"/>
</dbReference>
<dbReference type="RefSeq" id="WP_334659785.1">
    <property type="nucleotide sequence ID" value="NZ_JARULZ010000001.1"/>
</dbReference>
<reference evidence="7" key="1">
    <citation type="submission" date="2023-04" db="EMBL/GenBank/DDBJ databases">
        <title>Genomic diversity of scab-causing Streptomyces spp. in the province of Quebec, Canada.</title>
        <authorList>
            <person name="Biessy A."/>
            <person name="Cadieux M."/>
            <person name="Ciotola M."/>
            <person name="Filion M."/>
        </authorList>
    </citation>
    <scope>NUCLEOTIDE SEQUENCE</scope>
    <source>
        <strain evidence="7">B21-115</strain>
    </source>
</reference>
<dbReference type="PANTHER" id="PTHR30349:SF81">
    <property type="entry name" value="TYROSINE RECOMBINASE XERC"/>
    <property type="match status" value="1"/>
</dbReference>
<dbReference type="InterPro" id="IPR011010">
    <property type="entry name" value="DNA_brk_join_enz"/>
</dbReference>
<dbReference type="CDD" id="cd00397">
    <property type="entry name" value="DNA_BRE_C"/>
    <property type="match status" value="1"/>
</dbReference>
<evidence type="ECO:0000256" key="1">
    <source>
        <dbReference type="ARBA" id="ARBA00022908"/>
    </source>
</evidence>
<dbReference type="Gene3D" id="1.10.443.10">
    <property type="entry name" value="Intergrase catalytic core"/>
    <property type="match status" value="1"/>
</dbReference>
<keyword evidence="1" id="KW-0229">DNA integration</keyword>
<dbReference type="SUPFAM" id="SSF56349">
    <property type="entry name" value="DNA breaking-rejoining enzymes"/>
    <property type="match status" value="1"/>
</dbReference>
<dbReference type="InterPro" id="IPR013762">
    <property type="entry name" value="Integrase-like_cat_sf"/>
</dbReference>
<evidence type="ECO:0000313" key="8">
    <source>
        <dbReference type="Proteomes" id="UP001310290"/>
    </source>
</evidence>
<accession>A0ABU8AKK9</accession>
<dbReference type="EMBL" id="JARULZ010000001">
    <property type="protein sequence ID" value="MEH0633665.1"/>
    <property type="molecule type" value="Genomic_DNA"/>
</dbReference>
<keyword evidence="8" id="KW-1185">Reference proteome</keyword>
<dbReference type="InterPro" id="IPR010998">
    <property type="entry name" value="Integrase_recombinase_N"/>
</dbReference>
<dbReference type="PROSITE" id="PS51900">
    <property type="entry name" value="CB"/>
    <property type="match status" value="1"/>
</dbReference>
<dbReference type="Pfam" id="PF00589">
    <property type="entry name" value="Phage_integrase"/>
    <property type="match status" value="1"/>
</dbReference>
<evidence type="ECO:0000259" key="6">
    <source>
        <dbReference type="PROSITE" id="PS51900"/>
    </source>
</evidence>
<feature type="domain" description="Core-binding (CB)" evidence="6">
    <location>
        <begin position="34"/>
        <end position="141"/>
    </location>
</feature>
<dbReference type="PANTHER" id="PTHR30349">
    <property type="entry name" value="PHAGE INTEGRASE-RELATED"/>
    <property type="match status" value="1"/>
</dbReference>
<evidence type="ECO:0000259" key="5">
    <source>
        <dbReference type="PROSITE" id="PS51898"/>
    </source>
</evidence>
<dbReference type="InterPro" id="IPR044068">
    <property type="entry name" value="CB"/>
</dbReference>
<comment type="caution">
    <text evidence="7">The sequence shown here is derived from an EMBL/GenBank/DDBJ whole genome shotgun (WGS) entry which is preliminary data.</text>
</comment>
<gene>
    <name evidence="7" type="ORF">QBA35_09860</name>
</gene>